<reference evidence="13 14" key="1">
    <citation type="submission" date="2015-07" db="EMBL/GenBank/DDBJ databases">
        <title>The genome of Eufriesea mexicana.</title>
        <authorList>
            <person name="Pan H."/>
            <person name="Kapheim K."/>
        </authorList>
    </citation>
    <scope>NUCLEOTIDE SEQUENCE [LARGE SCALE GENOMIC DNA]</scope>
    <source>
        <strain evidence="13">0111107269</strain>
        <tissue evidence="13">Whole body</tissue>
    </source>
</reference>
<dbReference type="InterPro" id="IPR004299">
    <property type="entry name" value="MBOAT_fam"/>
</dbReference>
<feature type="transmembrane region" description="Helical" evidence="12">
    <location>
        <begin position="321"/>
        <end position="342"/>
    </location>
</feature>
<evidence type="ECO:0000256" key="7">
    <source>
        <dbReference type="ARBA" id="ARBA00023136"/>
    </source>
</evidence>
<dbReference type="GO" id="GO:0008374">
    <property type="term" value="F:O-acyltransferase activity"/>
    <property type="evidence" value="ECO:0007669"/>
    <property type="project" value="InterPro"/>
</dbReference>
<feature type="transmembrane region" description="Helical" evidence="12">
    <location>
        <begin position="171"/>
        <end position="193"/>
    </location>
</feature>
<evidence type="ECO:0000256" key="1">
    <source>
        <dbReference type="ARBA" id="ARBA00004477"/>
    </source>
</evidence>
<comment type="similarity">
    <text evidence="2 9">Belongs to the membrane-bound acyltransferase family. Sterol o-acyltransferase subfamily.</text>
</comment>
<evidence type="ECO:0000256" key="4">
    <source>
        <dbReference type="ARBA" id="ARBA00022692"/>
    </source>
</evidence>
<evidence type="ECO:0000256" key="10">
    <source>
        <dbReference type="PIRSR" id="PIRSR000439-1"/>
    </source>
</evidence>
<evidence type="ECO:0000256" key="11">
    <source>
        <dbReference type="SAM" id="MobiDB-lite"/>
    </source>
</evidence>
<evidence type="ECO:0000256" key="12">
    <source>
        <dbReference type="SAM" id="Phobius"/>
    </source>
</evidence>
<keyword evidence="14" id="KW-1185">Reference proteome</keyword>
<feature type="transmembrane region" description="Helical" evidence="12">
    <location>
        <begin position="471"/>
        <end position="491"/>
    </location>
</feature>
<keyword evidence="4 12" id="KW-0812">Transmembrane</keyword>
<evidence type="ECO:0000256" key="3">
    <source>
        <dbReference type="ARBA" id="ARBA00022679"/>
    </source>
</evidence>
<comment type="subcellular location">
    <subcellularLocation>
        <location evidence="1 9">Endoplasmic reticulum membrane</location>
        <topology evidence="1 9">Multi-pass membrane protein</topology>
    </subcellularLocation>
</comment>
<evidence type="ECO:0000256" key="8">
    <source>
        <dbReference type="ARBA" id="ARBA00023315"/>
    </source>
</evidence>
<dbReference type="PANTHER" id="PTHR10408:SF8">
    <property type="entry name" value="O-ACYLTRANSFERASE"/>
    <property type="match status" value="1"/>
</dbReference>
<feature type="transmembrane region" description="Helical" evidence="12">
    <location>
        <begin position="498"/>
        <end position="520"/>
    </location>
</feature>
<keyword evidence="3 9" id="KW-0808">Transferase</keyword>
<evidence type="ECO:0000256" key="2">
    <source>
        <dbReference type="ARBA" id="ARBA00009010"/>
    </source>
</evidence>
<feature type="transmembrane region" description="Helical" evidence="12">
    <location>
        <begin position="127"/>
        <end position="145"/>
    </location>
</feature>
<dbReference type="Pfam" id="PF03062">
    <property type="entry name" value="MBOAT"/>
    <property type="match status" value="1"/>
</dbReference>
<dbReference type="GO" id="GO:0005789">
    <property type="term" value="C:endoplasmic reticulum membrane"/>
    <property type="evidence" value="ECO:0007669"/>
    <property type="project" value="UniProtKB-SubCell"/>
</dbReference>
<evidence type="ECO:0000313" key="13">
    <source>
        <dbReference type="EMBL" id="OAD52650.1"/>
    </source>
</evidence>
<gene>
    <name evidence="13" type="ORF">WN48_00581</name>
</gene>
<protein>
    <recommendedName>
        <fullName evidence="9">O-acyltransferase</fullName>
    </recommendedName>
</protein>
<name>A0A310SGG1_9HYME</name>
<keyword evidence="6 12" id="KW-1133">Transmembrane helix</keyword>
<evidence type="ECO:0000256" key="9">
    <source>
        <dbReference type="PIRNR" id="PIRNR000439"/>
    </source>
</evidence>
<feature type="active site" evidence="10">
    <location>
        <position position="461"/>
    </location>
</feature>
<evidence type="ECO:0000313" key="14">
    <source>
        <dbReference type="Proteomes" id="UP000250275"/>
    </source>
</evidence>
<dbReference type="Proteomes" id="UP000250275">
    <property type="component" value="Unassembled WGS sequence"/>
</dbReference>
<dbReference type="GO" id="GO:0008203">
    <property type="term" value="P:cholesterol metabolic process"/>
    <property type="evidence" value="ECO:0007669"/>
    <property type="project" value="TreeGrafter"/>
</dbReference>
<sequence length="553" mass="64413">MEQETVTVEQLAPNENANETMGDPRKQGIRFMEPKKNEIRDMITNKLQQQFQEIRQDILEVVNIQINDMISEIAEKMASSELKDLVDSEKYSNRTKPTRGNTLPTKQFLQRNSLLTDLYEIKHIRTIYNLIVSTLIILLIHTAVYDIRHTGSPNLGIDTVMIGFAKFPVVLYVWCLMKLSVLGVYTAFCLWATRRLEYSPQCKSISISFFASGAVSRKIWDYSWLAAIILYQALLFVLPTKAVLDNHLPLASTMIILMEQIRLVMKTHAFVRSVAPRFLSYKPHSDTSPPQPPGFSQYLYFLFAPTLIYQDRYPRAQRIRWNIVLTNFIEVLTIIFFVALLYERLLYPNFRDFGKQPIEWGTLTLNILSSMLPGILMFLCGFYLLLHSWMNAFAELLRFADKMFYQDWWNSICYSTYYRTWNIVVHDWLYTYIYKDMYEIVTPRNKKLSVCVVFAVSSIIHEYIISFATGFFYPVLLFLFGGLGLIVVFVLKSAGNVFLWFSLSVGNGVIVSLYCMEYYARINCPQTRGDFWDLVIPRTWSCVYNEEGLREAL</sequence>
<keyword evidence="7 9" id="KW-0472">Membrane</keyword>
<feature type="compositionally biased region" description="Polar residues" evidence="11">
    <location>
        <begin position="1"/>
        <end position="19"/>
    </location>
</feature>
<dbReference type="PIRSF" id="PIRSF000439">
    <property type="entry name" value="Oat_ACAT_DAG_ARE"/>
    <property type="match status" value="1"/>
</dbReference>
<keyword evidence="8 9" id="KW-0012">Acyltransferase</keyword>
<evidence type="ECO:0000256" key="6">
    <source>
        <dbReference type="ARBA" id="ARBA00022989"/>
    </source>
</evidence>
<feature type="transmembrane region" description="Helical" evidence="12">
    <location>
        <begin position="448"/>
        <end position="465"/>
    </location>
</feature>
<accession>A0A310SGG1</accession>
<keyword evidence="5 9" id="KW-0256">Endoplasmic reticulum</keyword>
<evidence type="ECO:0000256" key="5">
    <source>
        <dbReference type="ARBA" id="ARBA00022824"/>
    </source>
</evidence>
<dbReference type="InterPro" id="IPR014371">
    <property type="entry name" value="Oat_ACAT_DAG_ARE"/>
</dbReference>
<dbReference type="OrthoDB" id="10039049at2759"/>
<dbReference type="EMBL" id="KQ770367">
    <property type="protein sequence ID" value="OAD52650.1"/>
    <property type="molecule type" value="Genomic_DNA"/>
</dbReference>
<feature type="region of interest" description="Disordered" evidence="11">
    <location>
        <begin position="1"/>
        <end position="28"/>
    </location>
</feature>
<organism evidence="13 14">
    <name type="scientific">Eufriesea mexicana</name>
    <dbReference type="NCBI Taxonomy" id="516756"/>
    <lineage>
        <taxon>Eukaryota</taxon>
        <taxon>Metazoa</taxon>
        <taxon>Ecdysozoa</taxon>
        <taxon>Arthropoda</taxon>
        <taxon>Hexapoda</taxon>
        <taxon>Insecta</taxon>
        <taxon>Pterygota</taxon>
        <taxon>Neoptera</taxon>
        <taxon>Endopterygota</taxon>
        <taxon>Hymenoptera</taxon>
        <taxon>Apocrita</taxon>
        <taxon>Aculeata</taxon>
        <taxon>Apoidea</taxon>
        <taxon>Anthophila</taxon>
        <taxon>Apidae</taxon>
        <taxon>Eufriesea</taxon>
    </lineage>
</organism>
<dbReference type="PANTHER" id="PTHR10408">
    <property type="entry name" value="STEROL O-ACYLTRANSFERASE"/>
    <property type="match status" value="1"/>
</dbReference>
<feature type="transmembrane region" description="Helical" evidence="12">
    <location>
        <begin position="362"/>
        <end position="386"/>
    </location>
</feature>
<dbReference type="AlphaFoldDB" id="A0A310SGG1"/>
<proteinExistence type="inferred from homology"/>